<feature type="transmembrane region" description="Helical" evidence="5">
    <location>
        <begin position="425"/>
        <end position="449"/>
    </location>
</feature>
<keyword evidence="5" id="KW-1133">Transmembrane helix</keyword>
<feature type="transmembrane region" description="Helical" evidence="5">
    <location>
        <begin position="319"/>
        <end position="342"/>
    </location>
</feature>
<keyword evidence="1" id="KW-0813">Transport</keyword>
<dbReference type="InterPro" id="IPR026082">
    <property type="entry name" value="ABCA"/>
</dbReference>
<keyword evidence="5" id="KW-0812">Transmembrane</keyword>
<feature type="transmembrane region" description="Helical" evidence="5">
    <location>
        <begin position="52"/>
        <end position="71"/>
    </location>
</feature>
<reference evidence="7 8" key="1">
    <citation type="submission" date="2024-04" db="EMBL/GenBank/DDBJ databases">
        <title>Tritrichomonas musculus Genome.</title>
        <authorList>
            <person name="Alves-Ferreira E."/>
            <person name="Grigg M."/>
            <person name="Lorenzi H."/>
            <person name="Galac M."/>
        </authorList>
    </citation>
    <scope>NUCLEOTIDE SEQUENCE [LARGE SCALE GENOMIC DNA]</scope>
    <source>
        <strain evidence="7 8">EAF2021</strain>
    </source>
</reference>
<keyword evidence="5" id="KW-0472">Membrane</keyword>
<keyword evidence="4" id="KW-0067">ATP-binding</keyword>
<evidence type="ECO:0000256" key="1">
    <source>
        <dbReference type="ARBA" id="ARBA00022448"/>
    </source>
</evidence>
<evidence type="ECO:0000259" key="6">
    <source>
        <dbReference type="PROSITE" id="PS50893"/>
    </source>
</evidence>
<keyword evidence="3" id="KW-0547">Nucleotide-binding</keyword>
<dbReference type="SMART" id="SM00382">
    <property type="entry name" value="AAA"/>
    <property type="match status" value="1"/>
</dbReference>
<feature type="transmembrane region" description="Helical" evidence="5">
    <location>
        <begin position="383"/>
        <end position="405"/>
    </location>
</feature>
<gene>
    <name evidence="7" type="ORF">M9Y10_012827</name>
</gene>
<keyword evidence="8" id="KW-1185">Reference proteome</keyword>
<evidence type="ECO:0000313" key="8">
    <source>
        <dbReference type="Proteomes" id="UP001470230"/>
    </source>
</evidence>
<dbReference type="InterPro" id="IPR017871">
    <property type="entry name" value="ABC_transporter-like_CS"/>
</dbReference>
<comment type="caution">
    <text evidence="7">The sequence shown here is derived from an EMBL/GenBank/DDBJ whole genome shotgun (WGS) entry which is preliminary data.</text>
</comment>
<dbReference type="Pfam" id="PF00005">
    <property type="entry name" value="ABC_tran"/>
    <property type="match status" value="2"/>
</dbReference>
<dbReference type="PROSITE" id="PS00211">
    <property type="entry name" value="ABC_TRANSPORTER_1"/>
    <property type="match status" value="1"/>
</dbReference>
<name>A0ABR2IEV6_9EUKA</name>
<evidence type="ECO:0000256" key="3">
    <source>
        <dbReference type="ARBA" id="ARBA00022741"/>
    </source>
</evidence>
<dbReference type="Gene3D" id="3.40.50.300">
    <property type="entry name" value="P-loop containing nucleotide triphosphate hydrolases"/>
    <property type="match status" value="1"/>
</dbReference>
<dbReference type="PROSITE" id="PS50893">
    <property type="entry name" value="ABC_TRANSPORTER_2"/>
    <property type="match status" value="1"/>
</dbReference>
<feature type="transmembrane region" description="Helical" evidence="5">
    <location>
        <begin position="354"/>
        <end position="371"/>
    </location>
</feature>
<evidence type="ECO:0000256" key="5">
    <source>
        <dbReference type="SAM" id="Phobius"/>
    </source>
</evidence>
<dbReference type="Proteomes" id="UP001470230">
    <property type="component" value="Unassembled WGS sequence"/>
</dbReference>
<dbReference type="InterPro" id="IPR003439">
    <property type="entry name" value="ABC_transporter-like_ATP-bd"/>
</dbReference>
<organism evidence="7 8">
    <name type="scientific">Tritrichomonas musculus</name>
    <dbReference type="NCBI Taxonomy" id="1915356"/>
    <lineage>
        <taxon>Eukaryota</taxon>
        <taxon>Metamonada</taxon>
        <taxon>Parabasalia</taxon>
        <taxon>Tritrichomonadida</taxon>
        <taxon>Tritrichomonadidae</taxon>
        <taxon>Tritrichomonas</taxon>
    </lineage>
</organism>
<evidence type="ECO:0000313" key="7">
    <source>
        <dbReference type="EMBL" id="KAK8861132.1"/>
    </source>
</evidence>
<dbReference type="EMBL" id="JAPFFF010000018">
    <property type="protein sequence ID" value="KAK8861132.1"/>
    <property type="molecule type" value="Genomic_DNA"/>
</dbReference>
<dbReference type="InterPro" id="IPR003593">
    <property type="entry name" value="AAA+_ATPase"/>
</dbReference>
<protein>
    <recommendedName>
        <fullName evidence="6">ABC transporter domain-containing protein</fullName>
    </recommendedName>
</protein>
<evidence type="ECO:0000256" key="4">
    <source>
        <dbReference type="ARBA" id="ARBA00022840"/>
    </source>
</evidence>
<feature type="transmembrane region" description="Helical" evidence="5">
    <location>
        <begin position="282"/>
        <end position="312"/>
    </location>
</feature>
<evidence type="ECO:0000256" key="2">
    <source>
        <dbReference type="ARBA" id="ARBA00022737"/>
    </source>
</evidence>
<feature type="domain" description="ABC transporter" evidence="6">
    <location>
        <begin position="496"/>
        <end position="791"/>
    </location>
</feature>
<dbReference type="InterPro" id="IPR027417">
    <property type="entry name" value="P-loop_NTPase"/>
</dbReference>
<sequence length="871" mass="99473">MQSPLQNIYEPNREEDSLSFSLPIYRNKRNPSAIKIFLELIKKQFLVRFRSLASLIEIFFSFVFFLVVVLADKVSSQIVPSNLNPTPVYETIPIPLDIAYFFLSSNMTPVIAGPNTIPVMSLMNHLYSSFLRYTPLKIEYVDDESEIIKRIEKLDVNGFGIYWENSNKEDFLSNPIIRTYSQCVYSCPTYTLLREIRSYFTNELMKIDPNNEELNKLVFINSSLQMFAYPSFRKCKLRTQLPLMFIGSVIILATMPDLEILANEKFTKLLPLYSLMGCSETAYYLSFYFVAFLGSMITNLAMSLFYCFYYFMTGVSFSLYFTINCLFALSYLSLSLFILTLFRNAKFSRLYPSFMFIFNIASTLIVSYNFDKYWPLTISSSKLFSLVPQFTYLLIISSLRLNSLYTNKHINWSNVAEPVLGYNNSFGLASLAIDAVLYLILFIIAHVIFKYSSFIKNKLKSLFKHQNPQNFQNSFNDNDAILYDINDNNSNNNFFIRVTGLSKLYQQTNKKNNIINSTDEQDKRALKSISFDVKKNEIIVVTGPNGAGKTTLINILSGVIKPSCGNLDFNQNNLEIEKENIGFSLNQSKGLKPTSLEKEDDNSLSDYLLNSTNNFTNGEFSPSNCFRTDDFSLLQPYLGVVFQENVFVSYLSVNENLKLFGTLRGISKQDIDTFIDFFSNTLQMKDSLYKLAKDLSGGQKRKLCLAISLIGSPSILLLDEPTSGVDVQGRQLIWKLISSLSTTSIITTHGLEEAEAASSRIFLINKGNIPFKGNSAELREKFNCGYMIKFHRGSSAAYAALRVIQDEVLIQKNLNPDMAKIKHDFLDTIYIPICPEVTDCLTEIEKKKDELNIGDYSIFIEQIEDLILRTE</sequence>
<accession>A0ABR2IEV6</accession>
<keyword evidence="2" id="KW-0677">Repeat</keyword>
<dbReference type="PANTHER" id="PTHR19229">
    <property type="entry name" value="ATP-BINDING CASSETTE TRANSPORTER SUBFAMILY A ABCA"/>
    <property type="match status" value="1"/>
</dbReference>
<proteinExistence type="predicted"/>
<dbReference type="PANTHER" id="PTHR19229:SF36">
    <property type="entry name" value="ATP-BINDING CASSETTE SUB-FAMILY A MEMBER 2"/>
    <property type="match status" value="1"/>
</dbReference>
<dbReference type="SUPFAM" id="SSF52540">
    <property type="entry name" value="P-loop containing nucleoside triphosphate hydrolases"/>
    <property type="match status" value="1"/>
</dbReference>